<comment type="caution">
    <text evidence="3">The sequence shown here is derived from an EMBL/GenBank/DDBJ whole genome shotgun (WGS) entry which is preliminary data.</text>
</comment>
<protein>
    <recommendedName>
        <fullName evidence="5">Tetratricopeptide repeat protein</fullName>
    </recommendedName>
</protein>
<accession>A0AAP2DEU8</accession>
<evidence type="ECO:0000313" key="4">
    <source>
        <dbReference type="Proteomes" id="UP001319180"/>
    </source>
</evidence>
<evidence type="ECO:0000256" key="2">
    <source>
        <dbReference type="SAM" id="Phobius"/>
    </source>
</evidence>
<dbReference type="InterPro" id="IPR011990">
    <property type="entry name" value="TPR-like_helical_dom_sf"/>
</dbReference>
<keyword evidence="2" id="KW-1133">Transmembrane helix</keyword>
<dbReference type="EMBL" id="JAHESC010000051">
    <property type="protein sequence ID" value="MBT1689957.1"/>
    <property type="molecule type" value="Genomic_DNA"/>
</dbReference>
<dbReference type="Gene3D" id="1.25.40.10">
    <property type="entry name" value="Tetratricopeptide repeat domain"/>
    <property type="match status" value="1"/>
</dbReference>
<name>A0AAP2DEU8_9BACT</name>
<organism evidence="3 4">
    <name type="scientific">Dawidia soli</name>
    <dbReference type="NCBI Taxonomy" id="2782352"/>
    <lineage>
        <taxon>Bacteria</taxon>
        <taxon>Pseudomonadati</taxon>
        <taxon>Bacteroidota</taxon>
        <taxon>Cytophagia</taxon>
        <taxon>Cytophagales</taxon>
        <taxon>Chryseotaleaceae</taxon>
        <taxon>Dawidia</taxon>
    </lineage>
</organism>
<dbReference type="InterPro" id="IPR014562">
    <property type="entry name" value="UCP030959_TPR_rpt-cont"/>
</dbReference>
<gene>
    <name evidence="3" type="ORF">KK078_25565</name>
</gene>
<evidence type="ECO:0008006" key="5">
    <source>
        <dbReference type="Google" id="ProtNLM"/>
    </source>
</evidence>
<feature type="compositionally biased region" description="Polar residues" evidence="1">
    <location>
        <begin position="241"/>
        <end position="250"/>
    </location>
</feature>
<keyword evidence="2" id="KW-0472">Membrane</keyword>
<dbReference type="RefSeq" id="WP_254093178.1">
    <property type="nucleotide sequence ID" value="NZ_JAHESC010000051.1"/>
</dbReference>
<evidence type="ECO:0000256" key="1">
    <source>
        <dbReference type="SAM" id="MobiDB-lite"/>
    </source>
</evidence>
<keyword evidence="4" id="KW-1185">Reference proteome</keyword>
<evidence type="ECO:0000313" key="3">
    <source>
        <dbReference type="EMBL" id="MBT1689957.1"/>
    </source>
</evidence>
<proteinExistence type="predicted"/>
<dbReference type="PIRSF" id="PIRSF030959">
    <property type="entry name" value="UCP030959"/>
    <property type="match status" value="1"/>
</dbReference>
<feature type="region of interest" description="Disordered" evidence="1">
    <location>
        <begin position="223"/>
        <end position="250"/>
    </location>
</feature>
<dbReference type="Proteomes" id="UP001319180">
    <property type="component" value="Unassembled WGS sequence"/>
</dbReference>
<feature type="transmembrane region" description="Helical" evidence="2">
    <location>
        <begin position="27"/>
        <end position="49"/>
    </location>
</feature>
<keyword evidence="2" id="KW-0812">Transmembrane</keyword>
<reference evidence="3 4" key="1">
    <citation type="submission" date="2021-05" db="EMBL/GenBank/DDBJ databases">
        <title>A Polyphasic approach of four new species of the genus Ohtaekwangia: Ohtaekwangia histidinii sp. nov., Ohtaekwangia cretensis sp. nov., Ohtaekwangia indiensis sp. nov., Ohtaekwangia reichenbachii sp. nov. from diverse environment.</title>
        <authorList>
            <person name="Octaviana S."/>
        </authorList>
    </citation>
    <scope>NUCLEOTIDE SEQUENCE [LARGE SCALE GENOMIC DNA]</scope>
    <source>
        <strain evidence="3 4">PWU37</strain>
    </source>
</reference>
<dbReference type="AlphaFoldDB" id="A0AAP2DEU8"/>
<sequence>MVGLYTPLLILQAICLYHAYRNRADQYWYWLIVLVPGIGCAFYLAHNFYNRNNIQRLQQGLNEVVNSNYRIEQLEKQVQFVDNVANKTLLADAYVAVGRLPEAIALYKDCLSGAFMADDPALRMKLMEAYYLHKAFDEVLALGRLLESEKTFKNSQARIAYAWSHHYTGQSEAAGVIFADLNRSFTNYDHRLAYCHFLRETGQREKLQELVRELMTEILQMSPQERRHHRSLSGNIRAFAKTTQNQDSGK</sequence>